<gene>
    <name evidence="3" type="ORF">FRACYDRAFT_252518</name>
</gene>
<accession>A0A1E7ELT9</accession>
<dbReference type="EMBL" id="KV784394">
    <property type="protein sequence ID" value="OEU06888.1"/>
    <property type="molecule type" value="Genomic_DNA"/>
</dbReference>
<evidence type="ECO:0000313" key="3">
    <source>
        <dbReference type="EMBL" id="OEU06888.1"/>
    </source>
</evidence>
<name>A0A1E7ELT9_9STRA</name>
<keyword evidence="4" id="KW-1185">Reference proteome</keyword>
<keyword evidence="1" id="KW-1133">Transmembrane helix</keyword>
<protein>
    <recommendedName>
        <fullName evidence="2">DUF2470 domain-containing protein</fullName>
    </recommendedName>
</protein>
<dbReference type="Proteomes" id="UP000095751">
    <property type="component" value="Unassembled WGS sequence"/>
</dbReference>
<dbReference type="InParanoid" id="A0A1E7ELT9"/>
<reference evidence="3 4" key="1">
    <citation type="submission" date="2016-09" db="EMBL/GenBank/DDBJ databases">
        <title>Extensive genetic diversity and differential bi-allelic expression allows diatom success in the polar Southern Ocean.</title>
        <authorList>
            <consortium name="DOE Joint Genome Institute"/>
            <person name="Mock T."/>
            <person name="Otillar R.P."/>
            <person name="Strauss J."/>
            <person name="Dupont C."/>
            <person name="Frickenhaus S."/>
            <person name="Maumus F."/>
            <person name="Mcmullan M."/>
            <person name="Sanges R."/>
            <person name="Schmutz J."/>
            <person name="Toseland A."/>
            <person name="Valas R."/>
            <person name="Veluchamy A."/>
            <person name="Ward B.J."/>
            <person name="Allen A."/>
            <person name="Barry K."/>
            <person name="Falciatore A."/>
            <person name="Ferrante M."/>
            <person name="Fortunato A.E."/>
            <person name="Gloeckner G."/>
            <person name="Gruber A."/>
            <person name="Hipkin R."/>
            <person name="Janech M."/>
            <person name="Kroth P."/>
            <person name="Leese F."/>
            <person name="Lindquist E."/>
            <person name="Lyon B.R."/>
            <person name="Martin J."/>
            <person name="Mayer C."/>
            <person name="Parker M."/>
            <person name="Quesneville H."/>
            <person name="Raymond J."/>
            <person name="Uhlig C."/>
            <person name="Valentin K.U."/>
            <person name="Worden A.Z."/>
            <person name="Armbrust E.V."/>
            <person name="Bowler C."/>
            <person name="Green B."/>
            <person name="Moulton V."/>
            <person name="Van Oosterhout C."/>
            <person name="Grigoriev I."/>
        </authorList>
    </citation>
    <scope>NUCLEOTIDE SEQUENCE [LARGE SCALE GENOMIC DNA]</scope>
    <source>
        <strain evidence="3 4">CCMP1102</strain>
    </source>
</reference>
<keyword evidence="1" id="KW-0812">Transmembrane</keyword>
<dbReference type="Pfam" id="PF10615">
    <property type="entry name" value="DUF2470"/>
    <property type="match status" value="1"/>
</dbReference>
<sequence length="270" mass="30784">MNRIQYSEQDIRKNKQSLERFSKTTMEEHTDVDNRVKLEQDIRKNAPRVMKHMNEDHEDSLIAYVLAFATGVEGHIENNINSHKEAAQLQQVLDGERTILSAKLTDIDSIGFLLEISTVEVGVSEKNKNDHHDRNDPSSSLCTSKVSNVRVPYDRPIEKARDLHQIAIRMHRSAYDKLGIWYKTKNGYYQQVATMVTVLSYKSLKKNKKIVVMVVGVTAAVAAVGYFYLGLGTNTKKGSDNNNSSNNNLTRSATTKEMLKSRMTYWMPRE</sequence>
<dbReference type="OrthoDB" id="200019at2759"/>
<dbReference type="Gene3D" id="3.20.180.10">
    <property type="entry name" value="PNP-oxidase-like"/>
    <property type="match status" value="1"/>
</dbReference>
<keyword evidence="1" id="KW-0472">Membrane</keyword>
<dbReference type="KEGG" id="fcy:FRACYDRAFT_252518"/>
<organism evidence="3 4">
    <name type="scientific">Fragilariopsis cylindrus CCMP1102</name>
    <dbReference type="NCBI Taxonomy" id="635003"/>
    <lineage>
        <taxon>Eukaryota</taxon>
        <taxon>Sar</taxon>
        <taxon>Stramenopiles</taxon>
        <taxon>Ochrophyta</taxon>
        <taxon>Bacillariophyta</taxon>
        <taxon>Bacillariophyceae</taxon>
        <taxon>Bacillariophycidae</taxon>
        <taxon>Bacillariales</taxon>
        <taxon>Bacillariaceae</taxon>
        <taxon>Fragilariopsis</taxon>
    </lineage>
</organism>
<dbReference type="InterPro" id="IPR019595">
    <property type="entry name" value="DUF2470"/>
</dbReference>
<feature type="transmembrane region" description="Helical" evidence="1">
    <location>
        <begin position="210"/>
        <end position="229"/>
    </location>
</feature>
<dbReference type="AlphaFoldDB" id="A0A1E7ELT9"/>
<evidence type="ECO:0000313" key="4">
    <source>
        <dbReference type="Proteomes" id="UP000095751"/>
    </source>
</evidence>
<evidence type="ECO:0000256" key="1">
    <source>
        <dbReference type="SAM" id="Phobius"/>
    </source>
</evidence>
<proteinExistence type="predicted"/>
<evidence type="ECO:0000259" key="2">
    <source>
        <dbReference type="Pfam" id="PF10615"/>
    </source>
</evidence>
<dbReference type="InterPro" id="IPR037119">
    <property type="entry name" value="Haem_oxidase_HugZ-like_sf"/>
</dbReference>
<feature type="domain" description="DUF2470" evidence="2">
    <location>
        <begin position="47"/>
        <end position="116"/>
    </location>
</feature>